<evidence type="ECO:0000256" key="8">
    <source>
        <dbReference type="ARBA" id="ARBA00023210"/>
    </source>
</evidence>
<evidence type="ECO:0000256" key="5">
    <source>
        <dbReference type="ARBA" id="ARBA00022741"/>
    </source>
</evidence>
<dbReference type="SUPFAM" id="SSF52540">
    <property type="entry name" value="P-loop containing nucleoside triphosphate hydrolases"/>
    <property type="match status" value="1"/>
</dbReference>
<evidence type="ECO:0000256" key="2">
    <source>
        <dbReference type="ARBA" id="ARBA00009638"/>
    </source>
</evidence>
<dbReference type="PANTHER" id="PTHR11649">
    <property type="entry name" value="MSS1/TRME-RELATED GTP-BINDING PROTEIN"/>
    <property type="match status" value="1"/>
</dbReference>
<proteinExistence type="inferred from homology"/>
<dbReference type="HAMAP" id="MF_00321">
    <property type="entry name" value="GTPase_EngB"/>
    <property type="match status" value="1"/>
</dbReference>
<feature type="region of interest" description="Disordered" evidence="10">
    <location>
        <begin position="533"/>
        <end position="614"/>
    </location>
</feature>
<dbReference type="InterPro" id="IPR027417">
    <property type="entry name" value="P-loop_NTPase"/>
</dbReference>
<dbReference type="GO" id="GO:0005525">
    <property type="term" value="F:GTP binding"/>
    <property type="evidence" value="ECO:0007669"/>
    <property type="project" value="UniProtKB-KW"/>
</dbReference>
<evidence type="ECO:0000256" key="9">
    <source>
        <dbReference type="ARBA" id="ARBA00023306"/>
    </source>
</evidence>
<dbReference type="InterPro" id="IPR030393">
    <property type="entry name" value="G_ENGB_dom"/>
</dbReference>
<keyword evidence="5" id="KW-0547">Nucleotide-binding</keyword>
<feature type="region of interest" description="Disordered" evidence="10">
    <location>
        <begin position="51"/>
        <end position="113"/>
    </location>
</feature>
<feature type="region of interest" description="Disordered" evidence="10">
    <location>
        <begin position="390"/>
        <end position="515"/>
    </location>
</feature>
<keyword evidence="9" id="KW-0131">Cell cycle</keyword>
<dbReference type="PANTHER" id="PTHR11649:SF13">
    <property type="entry name" value="ENGB-TYPE G DOMAIN-CONTAINING PROTEIN"/>
    <property type="match status" value="1"/>
</dbReference>
<dbReference type="InterPro" id="IPR006073">
    <property type="entry name" value="GTP-bd"/>
</dbReference>
<dbReference type="InterPro" id="IPR019987">
    <property type="entry name" value="GTP-bd_ribosome_bio_YsxC"/>
</dbReference>
<evidence type="ECO:0000256" key="3">
    <source>
        <dbReference type="ARBA" id="ARBA00022618"/>
    </source>
</evidence>
<keyword evidence="7" id="KW-0342">GTP-binding</keyword>
<evidence type="ECO:0000256" key="6">
    <source>
        <dbReference type="ARBA" id="ARBA00022842"/>
    </source>
</evidence>
<evidence type="ECO:0000256" key="4">
    <source>
        <dbReference type="ARBA" id="ARBA00022723"/>
    </source>
</evidence>
<keyword evidence="6" id="KW-0460">Magnesium</keyword>
<feature type="compositionally biased region" description="Acidic residues" evidence="10">
    <location>
        <begin position="84"/>
        <end position="105"/>
    </location>
</feature>
<gene>
    <name evidence="12" type="ORF">DTER00134_LOCUS18443</name>
</gene>
<accession>A0A7S3VSQ8</accession>
<dbReference type="GO" id="GO:0046872">
    <property type="term" value="F:metal ion binding"/>
    <property type="evidence" value="ECO:0007669"/>
    <property type="project" value="UniProtKB-KW"/>
</dbReference>
<keyword evidence="3" id="KW-0132">Cell division</keyword>
<keyword evidence="4" id="KW-0479">Metal-binding</keyword>
<name>A0A7S3VSQ8_DUNTE</name>
<dbReference type="CDD" id="cd01876">
    <property type="entry name" value="YihA_EngB"/>
    <property type="match status" value="1"/>
</dbReference>
<dbReference type="Gene3D" id="3.40.50.300">
    <property type="entry name" value="P-loop containing nucleotide triphosphate hydrolases"/>
    <property type="match status" value="1"/>
</dbReference>
<protein>
    <recommendedName>
        <fullName evidence="11">EngB-type G domain-containing protein</fullName>
    </recommendedName>
</protein>
<feature type="compositionally biased region" description="Polar residues" evidence="10">
    <location>
        <begin position="479"/>
        <end position="495"/>
    </location>
</feature>
<feature type="compositionally biased region" description="Gly residues" evidence="10">
    <location>
        <begin position="434"/>
        <end position="443"/>
    </location>
</feature>
<comment type="cofactor">
    <cofactor evidence="1">
        <name>Mg(2+)</name>
        <dbReference type="ChEBI" id="CHEBI:18420"/>
    </cofactor>
</comment>
<dbReference type="GO" id="GO:0051301">
    <property type="term" value="P:cell division"/>
    <property type="evidence" value="ECO:0007669"/>
    <property type="project" value="UniProtKB-KW"/>
</dbReference>
<dbReference type="EMBL" id="HBIP01030408">
    <property type="protein sequence ID" value="CAE0503370.1"/>
    <property type="molecule type" value="Transcribed_RNA"/>
</dbReference>
<evidence type="ECO:0000259" key="11">
    <source>
        <dbReference type="PROSITE" id="PS51706"/>
    </source>
</evidence>
<keyword evidence="8" id="KW-0717">Septation</keyword>
<dbReference type="PROSITE" id="PS51706">
    <property type="entry name" value="G_ENGB"/>
    <property type="match status" value="1"/>
</dbReference>
<comment type="similarity">
    <text evidence="2">Belongs to the TRAFAC class TrmE-Era-EngA-EngB-Septin-like GTPase superfamily. EngB GTPase family.</text>
</comment>
<feature type="compositionally biased region" description="Low complexity" evidence="10">
    <location>
        <begin position="586"/>
        <end position="608"/>
    </location>
</feature>
<sequence length="614" mass="65325">METLRSLSMRGQARAKPADLQPVPLLERALQVPCRRARRYARMLPLACSMSPSPQPLAREESNGQALQQQQQQLQQQAPLTLYPDEEGEDEELASDNEDDEDEVMDAGSNSGSSYSLTSMLQGALLPEIFANVHADGSLPQATYTRIRKAEYVSSCVDHKACPVPPQHAEFAVIGRSNVGKSSLINMLTGSRRLAKVSKEPGKTQCINHFLINDSWYLVDLPGFGYAKRNSLTRSLFDKFTRSYFLERPSLAMVYLLVDCSISPQKMDLQYADWLFKNKVPLAIVFTKADKRRKKGGKHEDNVQAFKHALLHDRAFPALPPCVVTSAEKGYGRTPLLHLTASLRQAFQASGILDKAMLEWQRAQIGATHTIPEEGAAIAGAASSATAASAADRSVSEGKGVGVDAQPHLQGSSRSNDGSSEGSSFSTPVHDGDVVGGGQGRGSSGTNVSSTSGLQGQGEACSSSSSSTSGADHAHSSTYNGATNGSHNEGVNTSAGLGGSKEVSSGSSSYKPGLAGWSEAEIRARVKQRSLLLKQQQEMQAKNVKAPSSLDDNEQGGLEGREKMSGSRGSPSSGKRVPRKVGKVGGRASRSSSSSSSSRNAGSVSSKGPKNNVK</sequence>
<feature type="domain" description="EngB-type G" evidence="11">
    <location>
        <begin position="167"/>
        <end position="349"/>
    </location>
</feature>
<dbReference type="AlphaFoldDB" id="A0A7S3VSQ8"/>
<feature type="compositionally biased region" description="Low complexity" evidence="10">
    <location>
        <begin position="444"/>
        <end position="453"/>
    </location>
</feature>
<evidence type="ECO:0000256" key="7">
    <source>
        <dbReference type="ARBA" id="ARBA00023134"/>
    </source>
</evidence>
<feature type="compositionally biased region" description="Low complexity" evidence="10">
    <location>
        <begin position="411"/>
        <end position="426"/>
    </location>
</feature>
<feature type="compositionally biased region" description="Low complexity" evidence="10">
    <location>
        <begin position="500"/>
        <end position="509"/>
    </location>
</feature>
<feature type="compositionally biased region" description="Low complexity" evidence="10">
    <location>
        <begin position="462"/>
        <end position="471"/>
    </location>
</feature>
<evidence type="ECO:0000256" key="1">
    <source>
        <dbReference type="ARBA" id="ARBA00001946"/>
    </source>
</evidence>
<organism evidence="12">
    <name type="scientific">Dunaliella tertiolecta</name>
    <name type="common">Green alga</name>
    <dbReference type="NCBI Taxonomy" id="3047"/>
    <lineage>
        <taxon>Eukaryota</taxon>
        <taxon>Viridiplantae</taxon>
        <taxon>Chlorophyta</taxon>
        <taxon>core chlorophytes</taxon>
        <taxon>Chlorophyceae</taxon>
        <taxon>CS clade</taxon>
        <taxon>Chlamydomonadales</taxon>
        <taxon>Dunaliellaceae</taxon>
        <taxon>Dunaliella</taxon>
    </lineage>
</organism>
<dbReference type="Pfam" id="PF01926">
    <property type="entry name" value="MMR_HSR1"/>
    <property type="match status" value="1"/>
</dbReference>
<evidence type="ECO:0000256" key="10">
    <source>
        <dbReference type="SAM" id="MobiDB-lite"/>
    </source>
</evidence>
<reference evidence="12" key="1">
    <citation type="submission" date="2021-01" db="EMBL/GenBank/DDBJ databases">
        <authorList>
            <person name="Corre E."/>
            <person name="Pelletier E."/>
            <person name="Niang G."/>
            <person name="Scheremetjew M."/>
            <person name="Finn R."/>
            <person name="Kale V."/>
            <person name="Holt S."/>
            <person name="Cochrane G."/>
            <person name="Meng A."/>
            <person name="Brown T."/>
            <person name="Cohen L."/>
        </authorList>
    </citation>
    <scope>NUCLEOTIDE SEQUENCE</scope>
    <source>
        <strain evidence="12">CCMP1320</strain>
    </source>
</reference>
<evidence type="ECO:0000313" key="12">
    <source>
        <dbReference type="EMBL" id="CAE0503370.1"/>
    </source>
</evidence>
<feature type="compositionally biased region" description="Low complexity" evidence="10">
    <location>
        <begin position="65"/>
        <end position="78"/>
    </location>
</feature>
<dbReference type="NCBIfam" id="TIGR03598">
    <property type="entry name" value="GTPase_YsxC"/>
    <property type="match status" value="1"/>
</dbReference>